<evidence type="ECO:0000313" key="3">
    <source>
        <dbReference type="Proteomes" id="UP000294933"/>
    </source>
</evidence>
<accession>A0A4Y7PKG3</accession>
<dbReference type="Proteomes" id="UP000294933">
    <property type="component" value="Unassembled WGS sequence"/>
</dbReference>
<dbReference type="AlphaFoldDB" id="A0A4Y7PKG3"/>
<proteinExistence type="predicted"/>
<protein>
    <submittedName>
        <fullName evidence="2">Uncharacterized protein</fullName>
    </submittedName>
</protein>
<dbReference type="VEuPathDB" id="FungiDB:BD410DRAFT_845269"/>
<evidence type="ECO:0000256" key="1">
    <source>
        <dbReference type="SAM" id="MobiDB-lite"/>
    </source>
</evidence>
<dbReference type="EMBL" id="ML170279">
    <property type="protein sequence ID" value="TDL15322.1"/>
    <property type="molecule type" value="Genomic_DNA"/>
</dbReference>
<reference evidence="2 3" key="1">
    <citation type="submission" date="2018-06" db="EMBL/GenBank/DDBJ databases">
        <title>A transcriptomic atlas of mushroom development highlights an independent origin of complex multicellularity.</title>
        <authorList>
            <consortium name="DOE Joint Genome Institute"/>
            <person name="Krizsan K."/>
            <person name="Almasi E."/>
            <person name="Merenyi Z."/>
            <person name="Sahu N."/>
            <person name="Viragh M."/>
            <person name="Koszo T."/>
            <person name="Mondo S."/>
            <person name="Kiss B."/>
            <person name="Balint B."/>
            <person name="Kues U."/>
            <person name="Barry K."/>
            <person name="Hegedus J.C."/>
            <person name="Henrissat B."/>
            <person name="Johnson J."/>
            <person name="Lipzen A."/>
            <person name="Ohm R."/>
            <person name="Nagy I."/>
            <person name="Pangilinan J."/>
            <person name="Yan J."/>
            <person name="Xiong Y."/>
            <person name="Grigoriev I.V."/>
            <person name="Hibbett D.S."/>
            <person name="Nagy L.G."/>
        </authorList>
    </citation>
    <scope>NUCLEOTIDE SEQUENCE [LARGE SCALE GENOMIC DNA]</scope>
    <source>
        <strain evidence="2 3">SZMC22713</strain>
    </source>
</reference>
<feature type="region of interest" description="Disordered" evidence="1">
    <location>
        <begin position="223"/>
        <end position="242"/>
    </location>
</feature>
<name>A0A4Y7PKG3_9AGAM</name>
<sequence length="269" mass="29814">MEIAVLSTSWNLVREITEIVDRLDLNREDARSLKYLESQAITFLSIVTSGIAGLDPAPYRKTIASLDLLYKDILATSEEYITDGEIEQLKNAAGTRSNILKLNQHMKVFFKTYLLHGSIETARLNLEAFVELPPPPPHMSTTSEKAMWKVMSWPISGTTRNRNSMRVVSDPESPVITPPSPTSTAIVTRFVSNSSYAGSDSISRPSTPPSSIASPLILPPAYASLPPFSDSDTPSQRHSTDRITQTVEEYSHPRSDVNLIDHQIYIPTV</sequence>
<organism evidence="2 3">
    <name type="scientific">Rickenella mellea</name>
    <dbReference type="NCBI Taxonomy" id="50990"/>
    <lineage>
        <taxon>Eukaryota</taxon>
        <taxon>Fungi</taxon>
        <taxon>Dikarya</taxon>
        <taxon>Basidiomycota</taxon>
        <taxon>Agaricomycotina</taxon>
        <taxon>Agaricomycetes</taxon>
        <taxon>Hymenochaetales</taxon>
        <taxon>Rickenellaceae</taxon>
        <taxon>Rickenella</taxon>
    </lineage>
</organism>
<gene>
    <name evidence="2" type="ORF">BD410DRAFT_845269</name>
</gene>
<keyword evidence="3" id="KW-1185">Reference proteome</keyword>
<evidence type="ECO:0000313" key="2">
    <source>
        <dbReference type="EMBL" id="TDL15322.1"/>
    </source>
</evidence>
<feature type="compositionally biased region" description="Polar residues" evidence="1">
    <location>
        <begin position="230"/>
        <end position="242"/>
    </location>
</feature>